<protein>
    <submittedName>
        <fullName evidence="2">Uncharacterized protein</fullName>
    </submittedName>
</protein>
<feature type="compositionally biased region" description="Polar residues" evidence="1">
    <location>
        <begin position="349"/>
        <end position="367"/>
    </location>
</feature>
<feature type="compositionally biased region" description="Low complexity" evidence="1">
    <location>
        <begin position="203"/>
        <end position="213"/>
    </location>
</feature>
<evidence type="ECO:0000256" key="1">
    <source>
        <dbReference type="SAM" id="MobiDB-lite"/>
    </source>
</evidence>
<keyword evidence="3" id="KW-1185">Reference proteome</keyword>
<evidence type="ECO:0000313" key="2">
    <source>
        <dbReference type="EMBL" id="KAG8179444.1"/>
    </source>
</evidence>
<feature type="compositionally biased region" description="Basic and acidic residues" evidence="1">
    <location>
        <begin position="248"/>
        <end position="260"/>
    </location>
</feature>
<name>A0AAV6U5M9_9ARAC</name>
<sequence length="392" mass="43780">MGTMILDFADQLYSFMALKYEIAPPKVAAVGGPPIEDWPSDEFTVDIARAVMMLSYAYRSSYRRHFQSVATMLFTSRDNPKLYAIIFAKVTYRFHCPLKIFILCSFISEMYLFIFYRKGAEDERRHYISPAMECFNCVYKAVLSKIDDPILKWDDVKHAAFLLTRGYDSFEPIMLTEHPSSESKDFFNSVKDVLQGPSREGASKWSGSSASAPSTPPAYKRTLADKRRLEKLLEAGALADQLEQTSLTKRDSPSGDEKPKSRGRKSSARPHKTRACGKSAESTSQATASTSTAEPLDVKHYLISMGKNTTQHEATNKPVATNISPAFREVSAASQRVPGVGEEVRLYQVRNNQATNESPNDSDNTMPVETCANSSAAKKKSKKNKKKKKGKK</sequence>
<accession>A0AAV6U5M9</accession>
<feature type="compositionally biased region" description="Basic residues" evidence="1">
    <location>
        <begin position="261"/>
        <end position="275"/>
    </location>
</feature>
<reference evidence="2 3" key="1">
    <citation type="journal article" date="2022" name="Nat. Ecol. Evol.">
        <title>A masculinizing supergene underlies an exaggerated male reproductive morph in a spider.</title>
        <authorList>
            <person name="Hendrickx F."/>
            <person name="De Corte Z."/>
            <person name="Sonet G."/>
            <person name="Van Belleghem S.M."/>
            <person name="Kostlbacher S."/>
            <person name="Vangestel C."/>
        </authorList>
    </citation>
    <scope>NUCLEOTIDE SEQUENCE [LARGE SCALE GENOMIC DNA]</scope>
    <source>
        <strain evidence="2">W744_W776</strain>
    </source>
</reference>
<dbReference type="Proteomes" id="UP000827092">
    <property type="component" value="Unassembled WGS sequence"/>
</dbReference>
<dbReference type="EMBL" id="JAFNEN010000627">
    <property type="protein sequence ID" value="KAG8179444.1"/>
    <property type="molecule type" value="Genomic_DNA"/>
</dbReference>
<evidence type="ECO:0000313" key="3">
    <source>
        <dbReference type="Proteomes" id="UP000827092"/>
    </source>
</evidence>
<gene>
    <name evidence="2" type="ORF">JTE90_026338</name>
</gene>
<feature type="compositionally biased region" description="Basic residues" evidence="1">
    <location>
        <begin position="377"/>
        <end position="392"/>
    </location>
</feature>
<dbReference type="AlphaFoldDB" id="A0AAV6U5M9"/>
<feature type="compositionally biased region" description="Low complexity" evidence="1">
    <location>
        <begin position="279"/>
        <end position="293"/>
    </location>
</feature>
<organism evidence="2 3">
    <name type="scientific">Oedothorax gibbosus</name>
    <dbReference type="NCBI Taxonomy" id="931172"/>
    <lineage>
        <taxon>Eukaryota</taxon>
        <taxon>Metazoa</taxon>
        <taxon>Ecdysozoa</taxon>
        <taxon>Arthropoda</taxon>
        <taxon>Chelicerata</taxon>
        <taxon>Arachnida</taxon>
        <taxon>Araneae</taxon>
        <taxon>Araneomorphae</taxon>
        <taxon>Entelegynae</taxon>
        <taxon>Araneoidea</taxon>
        <taxon>Linyphiidae</taxon>
        <taxon>Erigoninae</taxon>
        <taxon>Oedothorax</taxon>
    </lineage>
</organism>
<comment type="caution">
    <text evidence="2">The sequence shown here is derived from an EMBL/GenBank/DDBJ whole genome shotgun (WGS) entry which is preliminary data.</text>
</comment>
<feature type="region of interest" description="Disordered" evidence="1">
    <location>
        <begin position="240"/>
        <end position="293"/>
    </location>
</feature>
<feature type="region of interest" description="Disordered" evidence="1">
    <location>
        <begin position="198"/>
        <end position="219"/>
    </location>
</feature>
<feature type="region of interest" description="Disordered" evidence="1">
    <location>
        <begin position="349"/>
        <end position="392"/>
    </location>
</feature>
<proteinExistence type="predicted"/>